<dbReference type="GO" id="GO:0008408">
    <property type="term" value="F:3'-5' exonuclease activity"/>
    <property type="evidence" value="ECO:0007669"/>
    <property type="project" value="TreeGrafter"/>
</dbReference>
<dbReference type="InterPro" id="IPR013520">
    <property type="entry name" value="Ribonucl_H"/>
</dbReference>
<name>A0A2P8D3W1_9ACTN</name>
<dbReference type="FunFam" id="3.30.420.10:FF:000045">
    <property type="entry name" value="3'-5' exonuclease DinG"/>
    <property type="match status" value="1"/>
</dbReference>
<keyword evidence="6" id="KW-1185">Reference proteome</keyword>
<proteinExistence type="predicted"/>
<evidence type="ECO:0000256" key="2">
    <source>
        <dbReference type="ARBA" id="ARBA00022801"/>
    </source>
</evidence>
<organism evidence="5 6">
    <name type="scientific">Haloactinopolyspora alba</name>
    <dbReference type="NCBI Taxonomy" id="648780"/>
    <lineage>
        <taxon>Bacteria</taxon>
        <taxon>Bacillati</taxon>
        <taxon>Actinomycetota</taxon>
        <taxon>Actinomycetes</taxon>
        <taxon>Jiangellales</taxon>
        <taxon>Jiangellaceae</taxon>
        <taxon>Haloactinopolyspora</taxon>
    </lineage>
</organism>
<dbReference type="CDD" id="cd06127">
    <property type="entry name" value="DEDDh"/>
    <property type="match status" value="1"/>
</dbReference>
<dbReference type="Proteomes" id="UP000243528">
    <property type="component" value="Unassembled WGS sequence"/>
</dbReference>
<dbReference type="InterPro" id="IPR001357">
    <property type="entry name" value="BRCT_dom"/>
</dbReference>
<dbReference type="PANTHER" id="PTHR30231:SF4">
    <property type="entry name" value="PROTEIN NEN2"/>
    <property type="match status" value="1"/>
</dbReference>
<evidence type="ECO:0000256" key="1">
    <source>
        <dbReference type="ARBA" id="ARBA00022722"/>
    </source>
</evidence>
<reference evidence="5 6" key="1">
    <citation type="submission" date="2018-03" db="EMBL/GenBank/DDBJ databases">
        <title>Genomic Encyclopedia of Archaeal and Bacterial Type Strains, Phase II (KMG-II): from individual species to whole genera.</title>
        <authorList>
            <person name="Goeker M."/>
        </authorList>
    </citation>
    <scope>NUCLEOTIDE SEQUENCE [LARGE SCALE GENOMIC DNA]</scope>
    <source>
        <strain evidence="5 6">DSM 45211</strain>
    </source>
</reference>
<dbReference type="Gene3D" id="3.30.420.10">
    <property type="entry name" value="Ribonuclease H-like superfamily/Ribonuclease H"/>
    <property type="match status" value="1"/>
</dbReference>
<gene>
    <name evidence="5" type="ORF">CLV30_13333</name>
</gene>
<dbReference type="EMBL" id="PYGE01000033">
    <property type="protein sequence ID" value="PSK91900.1"/>
    <property type="molecule type" value="Genomic_DNA"/>
</dbReference>
<dbReference type="InterPro" id="IPR036397">
    <property type="entry name" value="RNaseH_sf"/>
</dbReference>
<dbReference type="Gene3D" id="3.40.50.10190">
    <property type="entry name" value="BRCT domain"/>
    <property type="match status" value="1"/>
</dbReference>
<keyword evidence="1" id="KW-0540">Nuclease</keyword>
<dbReference type="InterPro" id="IPR029024">
    <property type="entry name" value="TerB-like"/>
</dbReference>
<accession>A0A2P8D3W1</accession>
<dbReference type="Pfam" id="PF00929">
    <property type="entry name" value="RNase_T"/>
    <property type="match status" value="1"/>
</dbReference>
<keyword evidence="2" id="KW-0378">Hydrolase</keyword>
<feature type="domain" description="Exonuclease" evidence="4">
    <location>
        <begin position="66"/>
        <end position="231"/>
    </location>
</feature>
<sequence>MIRQVVGVSDLFGTKCPRLLPAWRDSPISSSKDHAMGFLDRFRSRSHQSADEMPPRRTTDIDGLPRFAVLDVETTGLRPAAHRIAEIAVVTTDAHGRVLDEWATRLNPQGPVGATEIHGITQADVADAPLFADVLVPLNRRLAGAAVVAHNAPFDLAFLRAEYRRLGWVLPHVPALCTLDASQYHLPHLDRRRLADCCWAVGTRVSGAHSALGDATATASLLAAFMHPNWGPSPLAEHVALPEQASRLRWPAGPTLEPQETLSDTAVQGQSTRARASLRDQASAEAKALVELIDRFSLADALDEGAPDGSVTYLEKLAEVLEDGEITDDEAADLKGVAEAVGLAEADVASANQAFVLALAHEALDDGKVTRAERNELLHIAGLLDVGPKVVPALLDHAEQARHNRLSAGLGPLPDDWQHGEPLRVGDKVVFTGCERHDRVGLEGRSEELGVRVLGNVSTKTTLLVSDGTMDGGKAQKARQLDVRTVHPDEYRVLLDHLQPSRPKTAEPRPAPS</sequence>
<dbReference type="SUPFAM" id="SSF52113">
    <property type="entry name" value="BRCT domain"/>
    <property type="match status" value="1"/>
</dbReference>
<protein>
    <submittedName>
        <fullName evidence="5">DNA polymerase-3 subunit epsilon</fullName>
    </submittedName>
</protein>
<evidence type="ECO:0000313" key="6">
    <source>
        <dbReference type="Proteomes" id="UP000243528"/>
    </source>
</evidence>
<evidence type="ECO:0000313" key="5">
    <source>
        <dbReference type="EMBL" id="PSK91900.1"/>
    </source>
</evidence>
<evidence type="ECO:0000259" key="4">
    <source>
        <dbReference type="SMART" id="SM00479"/>
    </source>
</evidence>
<dbReference type="SMART" id="SM00479">
    <property type="entry name" value="EXOIII"/>
    <property type="match status" value="1"/>
</dbReference>
<dbReference type="GO" id="GO:0005829">
    <property type="term" value="C:cytosol"/>
    <property type="evidence" value="ECO:0007669"/>
    <property type="project" value="TreeGrafter"/>
</dbReference>
<dbReference type="SUPFAM" id="SSF158682">
    <property type="entry name" value="TerB-like"/>
    <property type="match status" value="1"/>
</dbReference>
<dbReference type="InterPro" id="IPR012337">
    <property type="entry name" value="RNaseH-like_sf"/>
</dbReference>
<dbReference type="InterPro" id="IPR036420">
    <property type="entry name" value="BRCT_dom_sf"/>
</dbReference>
<dbReference type="PANTHER" id="PTHR30231">
    <property type="entry name" value="DNA POLYMERASE III SUBUNIT EPSILON"/>
    <property type="match status" value="1"/>
</dbReference>
<keyword evidence="3" id="KW-0269">Exonuclease</keyword>
<evidence type="ECO:0000256" key="3">
    <source>
        <dbReference type="ARBA" id="ARBA00022839"/>
    </source>
</evidence>
<dbReference type="SUPFAM" id="SSF53098">
    <property type="entry name" value="Ribonuclease H-like"/>
    <property type="match status" value="1"/>
</dbReference>
<dbReference type="Pfam" id="PF12738">
    <property type="entry name" value="PTCB-BRCT"/>
    <property type="match status" value="1"/>
</dbReference>
<dbReference type="AlphaFoldDB" id="A0A2P8D3W1"/>
<dbReference type="GO" id="GO:0003676">
    <property type="term" value="F:nucleic acid binding"/>
    <property type="evidence" value="ECO:0007669"/>
    <property type="project" value="InterPro"/>
</dbReference>
<comment type="caution">
    <text evidence="5">The sequence shown here is derived from an EMBL/GenBank/DDBJ whole genome shotgun (WGS) entry which is preliminary data.</text>
</comment>